<accession>A0A1F7UAG7</accession>
<reference evidence="3 4" key="1">
    <citation type="journal article" date="2016" name="Nat. Commun.">
        <title>Thousands of microbial genomes shed light on interconnected biogeochemical processes in an aquifer system.</title>
        <authorList>
            <person name="Anantharaman K."/>
            <person name="Brown C.T."/>
            <person name="Hug L.A."/>
            <person name="Sharon I."/>
            <person name="Castelle C.J."/>
            <person name="Probst A.J."/>
            <person name="Thomas B.C."/>
            <person name="Singh A."/>
            <person name="Wilkins M.J."/>
            <person name="Karaoz U."/>
            <person name="Brodie E.L."/>
            <person name="Williams K.H."/>
            <person name="Hubbard S.S."/>
            <person name="Banfield J.F."/>
        </authorList>
    </citation>
    <scope>NUCLEOTIDE SEQUENCE [LARGE SCALE GENOMIC DNA]</scope>
</reference>
<evidence type="ECO:0000256" key="1">
    <source>
        <dbReference type="SAM" id="MobiDB-lite"/>
    </source>
</evidence>
<dbReference type="InterPro" id="IPR026363">
    <property type="entry name" value="CxxC-x17-CxxC_dom"/>
</dbReference>
<dbReference type="NCBIfam" id="TIGR04272">
    <property type="entry name" value="cxxc_cxxc_Mbark"/>
    <property type="match status" value="2"/>
</dbReference>
<feature type="domain" description="CxxC-x17-CxxC" evidence="2">
    <location>
        <begin position="98"/>
        <end position="131"/>
    </location>
</feature>
<proteinExistence type="predicted"/>
<feature type="region of interest" description="Disordered" evidence="1">
    <location>
        <begin position="1"/>
        <end position="38"/>
    </location>
</feature>
<evidence type="ECO:0000259" key="2">
    <source>
        <dbReference type="Pfam" id="PF23477"/>
    </source>
</evidence>
<feature type="domain" description="CxxC-x17-CxxC" evidence="2">
    <location>
        <begin position="42"/>
        <end position="76"/>
    </location>
</feature>
<sequence>MFKEPNDMFKRNDERGGYAGKKFGGRDSGSRGYGDRDSFRPEMHKAECAKCGKMAEVPFKPNGRKPVYCSDCFKREEGGAPSRFDSRDSARPQFGEKRLFEATCDKCGERCEVPFRPTGEKPVYCRACFGKEGRGESQSFSRPQSQSFSQPKDQYKYQFDAINAKLDKIMKALGLETAPEKKPVPVAPVAKPSDLVIDDKRAEAAKKPAAKVVEETKKPADKDTGEKTKAKKPAAKKKAGK</sequence>
<evidence type="ECO:0000313" key="4">
    <source>
        <dbReference type="Proteomes" id="UP000177088"/>
    </source>
</evidence>
<feature type="compositionally biased region" description="Low complexity" evidence="1">
    <location>
        <begin position="137"/>
        <end position="151"/>
    </location>
</feature>
<feature type="region of interest" description="Disordered" evidence="1">
    <location>
        <begin position="200"/>
        <end position="241"/>
    </location>
</feature>
<evidence type="ECO:0000313" key="3">
    <source>
        <dbReference type="EMBL" id="OGL74724.1"/>
    </source>
</evidence>
<feature type="region of interest" description="Disordered" evidence="1">
    <location>
        <begin position="176"/>
        <end position="195"/>
    </location>
</feature>
<feature type="compositionally biased region" description="Basic and acidic residues" evidence="1">
    <location>
        <begin position="1"/>
        <end position="16"/>
    </location>
</feature>
<comment type="caution">
    <text evidence="3">The sequence shown here is derived from an EMBL/GenBank/DDBJ whole genome shotgun (WGS) entry which is preliminary data.</text>
</comment>
<protein>
    <recommendedName>
        <fullName evidence="2">CxxC-x17-CxxC domain-containing protein</fullName>
    </recommendedName>
</protein>
<dbReference type="Pfam" id="PF23477">
    <property type="entry name" value="zf_Tbcl_2"/>
    <property type="match status" value="2"/>
</dbReference>
<dbReference type="Proteomes" id="UP000177088">
    <property type="component" value="Unassembled WGS sequence"/>
</dbReference>
<gene>
    <name evidence="3" type="ORF">A3C96_03890</name>
</gene>
<dbReference type="EMBL" id="MGEA01000009">
    <property type="protein sequence ID" value="OGL74724.1"/>
    <property type="molecule type" value="Genomic_DNA"/>
</dbReference>
<dbReference type="AlphaFoldDB" id="A0A1F7UAG7"/>
<name>A0A1F7UAG7_9BACT</name>
<feature type="compositionally biased region" description="Basic and acidic residues" evidence="1">
    <location>
        <begin position="200"/>
        <end position="228"/>
    </location>
</feature>
<feature type="region of interest" description="Disordered" evidence="1">
    <location>
        <begin position="133"/>
        <end position="153"/>
    </location>
</feature>
<organism evidence="3 4">
    <name type="scientific">Candidatus Uhrbacteria bacterium RIFCSPHIGHO2_02_FULL_60_10</name>
    <dbReference type="NCBI Taxonomy" id="1802392"/>
    <lineage>
        <taxon>Bacteria</taxon>
        <taxon>Candidatus Uhriibacteriota</taxon>
    </lineage>
</organism>
<feature type="compositionally biased region" description="Basic and acidic residues" evidence="1">
    <location>
        <begin position="24"/>
        <end position="38"/>
    </location>
</feature>
<feature type="compositionally biased region" description="Basic residues" evidence="1">
    <location>
        <begin position="229"/>
        <end position="241"/>
    </location>
</feature>